<feature type="transmembrane region" description="Helical" evidence="1">
    <location>
        <begin position="66"/>
        <end position="85"/>
    </location>
</feature>
<keyword evidence="3" id="KW-1185">Reference proteome</keyword>
<dbReference type="EMBL" id="JADHEC010000041">
    <property type="protein sequence ID" value="MBF2709737.1"/>
    <property type="molecule type" value="Genomic_DNA"/>
</dbReference>
<feature type="transmembrane region" description="Helical" evidence="1">
    <location>
        <begin position="20"/>
        <end position="36"/>
    </location>
</feature>
<accession>A0A930UF42</accession>
<gene>
    <name evidence="2" type="ORF">IR213_14230</name>
</gene>
<organism evidence="2 3">
    <name type="scientific">Flavobacterium soyangense</name>
    <dbReference type="NCBI Taxonomy" id="2023265"/>
    <lineage>
        <taxon>Bacteria</taxon>
        <taxon>Pseudomonadati</taxon>
        <taxon>Bacteroidota</taxon>
        <taxon>Flavobacteriia</taxon>
        <taxon>Flavobacteriales</taxon>
        <taxon>Flavobacteriaceae</taxon>
        <taxon>Flavobacterium</taxon>
    </lineage>
</organism>
<protein>
    <submittedName>
        <fullName evidence="2">Uncharacterized protein</fullName>
    </submittedName>
</protein>
<evidence type="ECO:0000313" key="2">
    <source>
        <dbReference type="EMBL" id="MBF2709737.1"/>
    </source>
</evidence>
<dbReference type="AlphaFoldDB" id="A0A930UF42"/>
<dbReference type="RefSeq" id="WP_194312972.1">
    <property type="nucleotide sequence ID" value="NZ_JADHEC010000041.1"/>
</dbReference>
<sequence>MDYLKIIKETREMHQNFSLIELRISLFISVLFKALFSRTGTFLSVLIVPFGINILFFYLTGNAMRLVRGILVSLVFAVFGMKYLIKMDGIEEFNQEQKWTSITLKKMIKERQGSKNVLHKL</sequence>
<keyword evidence="1" id="KW-1133">Transmembrane helix</keyword>
<keyword evidence="1" id="KW-0812">Transmembrane</keyword>
<keyword evidence="1" id="KW-0472">Membrane</keyword>
<proteinExistence type="predicted"/>
<feature type="transmembrane region" description="Helical" evidence="1">
    <location>
        <begin position="42"/>
        <end position="59"/>
    </location>
</feature>
<reference evidence="2" key="1">
    <citation type="submission" date="2020-11" db="EMBL/GenBank/DDBJ databases">
        <title>Genome of Flavobacterium soyangense.</title>
        <authorList>
            <person name="Liu Q."/>
            <person name="Xin Y.-H."/>
        </authorList>
    </citation>
    <scope>NUCLEOTIDE SEQUENCE</scope>
    <source>
        <strain evidence="2">CGMCC 1.13493</strain>
    </source>
</reference>
<evidence type="ECO:0000313" key="3">
    <source>
        <dbReference type="Proteomes" id="UP000646211"/>
    </source>
</evidence>
<name>A0A930UF42_9FLAO</name>
<dbReference type="Proteomes" id="UP000646211">
    <property type="component" value="Unassembled WGS sequence"/>
</dbReference>
<comment type="caution">
    <text evidence="2">The sequence shown here is derived from an EMBL/GenBank/DDBJ whole genome shotgun (WGS) entry which is preliminary data.</text>
</comment>
<evidence type="ECO:0000256" key="1">
    <source>
        <dbReference type="SAM" id="Phobius"/>
    </source>
</evidence>